<comment type="subcellular location">
    <subcellularLocation>
        <location evidence="1 7">Cell membrane</location>
        <topology evidence="1 7">Multi-pass membrane protein</topology>
    </subcellularLocation>
</comment>
<sequence>MALLTSTTDAATAAAPSATPAGPRRRNPRFTVARLSPRRASASVIYHVLMIIASLVWLIPALWMVSLALTPNGMLASQTSGLVPPAITFDNFVGVFTVGLTPRWFLNSIIVSVVTTVLTVFLCAMAGYAFAKIDFPGKLIIYASVLAGLMIPKEAMFIPLFTMFADLDLHNSYEALILPRIAAPLGVFLMTQFFSKVPHEVEEAARIDGAGPWRNFFSIMLPLARPSMIALGIFTFVQTWNDYLWPLVSATQREMFTITTGLASLQGNFAQATELGSLMARGVMGSLPLLIIFVLFQKHLIRGIALTSGDK</sequence>
<comment type="caution">
    <text evidence="10">The sequence shown here is derived from an EMBL/GenBank/DDBJ whole genome shotgun (WGS) entry which is preliminary data.</text>
</comment>
<evidence type="ECO:0000256" key="6">
    <source>
        <dbReference type="ARBA" id="ARBA00023136"/>
    </source>
</evidence>
<feature type="transmembrane region" description="Helical" evidence="7">
    <location>
        <begin position="177"/>
        <end position="195"/>
    </location>
</feature>
<dbReference type="GO" id="GO:0005886">
    <property type="term" value="C:plasma membrane"/>
    <property type="evidence" value="ECO:0007669"/>
    <property type="project" value="UniProtKB-SubCell"/>
</dbReference>
<keyword evidence="4 7" id="KW-0812">Transmembrane</keyword>
<dbReference type="AlphaFoldDB" id="A0A7Z0EG89"/>
<proteinExistence type="inferred from homology"/>
<dbReference type="SUPFAM" id="SSF161098">
    <property type="entry name" value="MetI-like"/>
    <property type="match status" value="1"/>
</dbReference>
<dbReference type="PANTHER" id="PTHR43744:SF12">
    <property type="entry name" value="ABC TRANSPORTER PERMEASE PROTEIN MG189-RELATED"/>
    <property type="match status" value="1"/>
</dbReference>
<dbReference type="PANTHER" id="PTHR43744">
    <property type="entry name" value="ABC TRANSPORTER PERMEASE PROTEIN MG189-RELATED-RELATED"/>
    <property type="match status" value="1"/>
</dbReference>
<organism evidence="10 11">
    <name type="scientific">Glaciibacter psychrotolerans</name>
    <dbReference type="NCBI Taxonomy" id="670054"/>
    <lineage>
        <taxon>Bacteria</taxon>
        <taxon>Bacillati</taxon>
        <taxon>Actinomycetota</taxon>
        <taxon>Actinomycetes</taxon>
        <taxon>Micrococcales</taxon>
        <taxon>Microbacteriaceae</taxon>
        <taxon>Glaciibacter</taxon>
    </lineage>
</organism>
<feature type="transmembrane region" description="Helical" evidence="7">
    <location>
        <begin position="216"/>
        <end position="237"/>
    </location>
</feature>
<feature type="transmembrane region" description="Helical" evidence="7">
    <location>
        <begin position="44"/>
        <end position="65"/>
    </location>
</feature>
<accession>A0A7Z0EG89</accession>
<feature type="compositionally biased region" description="Low complexity" evidence="8">
    <location>
        <begin position="1"/>
        <end position="21"/>
    </location>
</feature>
<reference evidence="10 11" key="1">
    <citation type="submission" date="2020-07" db="EMBL/GenBank/DDBJ databases">
        <title>Sequencing the genomes of 1000 actinobacteria strains.</title>
        <authorList>
            <person name="Klenk H.-P."/>
        </authorList>
    </citation>
    <scope>NUCLEOTIDE SEQUENCE [LARGE SCALE GENOMIC DNA]</scope>
    <source>
        <strain evidence="10 11">LI1</strain>
    </source>
</reference>
<keyword evidence="3" id="KW-1003">Cell membrane</keyword>
<dbReference type="Gene3D" id="1.10.3720.10">
    <property type="entry name" value="MetI-like"/>
    <property type="match status" value="1"/>
</dbReference>
<evidence type="ECO:0000256" key="7">
    <source>
        <dbReference type="RuleBase" id="RU363032"/>
    </source>
</evidence>
<feature type="transmembrane region" description="Helical" evidence="7">
    <location>
        <begin position="104"/>
        <end position="127"/>
    </location>
</feature>
<evidence type="ECO:0000256" key="3">
    <source>
        <dbReference type="ARBA" id="ARBA00022475"/>
    </source>
</evidence>
<keyword evidence="11" id="KW-1185">Reference proteome</keyword>
<dbReference type="RefSeq" id="WP_218868867.1">
    <property type="nucleotide sequence ID" value="NZ_JACCFM010000001.1"/>
</dbReference>
<dbReference type="InterPro" id="IPR035906">
    <property type="entry name" value="MetI-like_sf"/>
</dbReference>
<keyword evidence="2 7" id="KW-0813">Transport</keyword>
<evidence type="ECO:0000256" key="2">
    <source>
        <dbReference type="ARBA" id="ARBA00022448"/>
    </source>
</evidence>
<dbReference type="CDD" id="cd06261">
    <property type="entry name" value="TM_PBP2"/>
    <property type="match status" value="1"/>
</dbReference>
<evidence type="ECO:0000256" key="4">
    <source>
        <dbReference type="ARBA" id="ARBA00022692"/>
    </source>
</evidence>
<evidence type="ECO:0000256" key="1">
    <source>
        <dbReference type="ARBA" id="ARBA00004651"/>
    </source>
</evidence>
<gene>
    <name evidence="10" type="ORF">HNR05_002160</name>
</gene>
<keyword evidence="6 7" id="KW-0472">Membrane</keyword>
<feature type="transmembrane region" description="Helical" evidence="7">
    <location>
        <begin position="278"/>
        <end position="296"/>
    </location>
</feature>
<evidence type="ECO:0000313" key="10">
    <source>
        <dbReference type="EMBL" id="NYJ20369.1"/>
    </source>
</evidence>
<dbReference type="Pfam" id="PF00528">
    <property type="entry name" value="BPD_transp_1"/>
    <property type="match status" value="1"/>
</dbReference>
<feature type="region of interest" description="Disordered" evidence="8">
    <location>
        <begin position="1"/>
        <end position="28"/>
    </location>
</feature>
<dbReference type="PROSITE" id="PS50928">
    <property type="entry name" value="ABC_TM1"/>
    <property type="match status" value="1"/>
</dbReference>
<dbReference type="Proteomes" id="UP000537260">
    <property type="component" value="Unassembled WGS sequence"/>
</dbReference>
<protein>
    <submittedName>
        <fullName evidence="10">Multiple sugar transport system permease protein</fullName>
    </submittedName>
</protein>
<evidence type="ECO:0000256" key="5">
    <source>
        <dbReference type="ARBA" id="ARBA00022989"/>
    </source>
</evidence>
<evidence type="ECO:0000259" key="9">
    <source>
        <dbReference type="PROSITE" id="PS50928"/>
    </source>
</evidence>
<feature type="transmembrane region" description="Helical" evidence="7">
    <location>
        <begin position="139"/>
        <end position="165"/>
    </location>
</feature>
<keyword evidence="10" id="KW-0762">Sugar transport</keyword>
<feature type="domain" description="ABC transmembrane type-1" evidence="9">
    <location>
        <begin position="105"/>
        <end position="296"/>
    </location>
</feature>
<dbReference type="InterPro" id="IPR000515">
    <property type="entry name" value="MetI-like"/>
</dbReference>
<evidence type="ECO:0000256" key="8">
    <source>
        <dbReference type="SAM" id="MobiDB-lite"/>
    </source>
</evidence>
<dbReference type="EMBL" id="JACCFM010000001">
    <property type="protein sequence ID" value="NYJ20369.1"/>
    <property type="molecule type" value="Genomic_DNA"/>
</dbReference>
<dbReference type="GO" id="GO:0055085">
    <property type="term" value="P:transmembrane transport"/>
    <property type="evidence" value="ECO:0007669"/>
    <property type="project" value="InterPro"/>
</dbReference>
<name>A0A7Z0EG89_9MICO</name>
<comment type="similarity">
    <text evidence="7">Belongs to the binding-protein-dependent transport system permease family.</text>
</comment>
<evidence type="ECO:0000313" key="11">
    <source>
        <dbReference type="Proteomes" id="UP000537260"/>
    </source>
</evidence>
<keyword evidence="5 7" id="KW-1133">Transmembrane helix</keyword>